<dbReference type="PANTHER" id="PTHR45991:SF1">
    <property type="entry name" value="PACHYTENE CHECKPOINT PROTEIN 2 HOMOLOG"/>
    <property type="match status" value="1"/>
</dbReference>
<feature type="non-terminal residue" evidence="6">
    <location>
        <position position="454"/>
    </location>
</feature>
<comment type="similarity">
    <text evidence="1">Belongs to the AAA ATPase family. PCH2 subfamily.</text>
</comment>
<evidence type="ECO:0000259" key="5">
    <source>
        <dbReference type="SMART" id="SM00382"/>
    </source>
</evidence>
<dbReference type="EMBL" id="MU167334">
    <property type="protein sequence ID" value="KAG0142909.1"/>
    <property type="molecule type" value="Genomic_DNA"/>
</dbReference>
<dbReference type="OrthoDB" id="10042665at2759"/>
<evidence type="ECO:0000256" key="2">
    <source>
        <dbReference type="ARBA" id="ARBA00022741"/>
    </source>
</evidence>
<keyword evidence="4" id="KW-0469">Meiosis</keyword>
<dbReference type="PANTHER" id="PTHR45991">
    <property type="entry name" value="PACHYTENE CHECKPOINT PROTEIN 2"/>
    <property type="match status" value="1"/>
</dbReference>
<feature type="domain" description="AAA+ ATPase" evidence="5">
    <location>
        <begin position="169"/>
        <end position="330"/>
    </location>
</feature>
<dbReference type="Pfam" id="PF23563">
    <property type="entry name" value="TRIP13_N"/>
    <property type="match status" value="1"/>
</dbReference>
<organism evidence="6 7">
    <name type="scientific">Cronartium quercuum f. sp. fusiforme G11</name>
    <dbReference type="NCBI Taxonomy" id="708437"/>
    <lineage>
        <taxon>Eukaryota</taxon>
        <taxon>Fungi</taxon>
        <taxon>Dikarya</taxon>
        <taxon>Basidiomycota</taxon>
        <taxon>Pucciniomycotina</taxon>
        <taxon>Pucciniomycetes</taxon>
        <taxon>Pucciniales</taxon>
        <taxon>Coleosporiaceae</taxon>
        <taxon>Cronartium</taxon>
    </lineage>
</organism>
<keyword evidence="7" id="KW-1185">Reference proteome</keyword>
<reference evidence="6" key="1">
    <citation type="submission" date="2013-11" db="EMBL/GenBank/DDBJ databases">
        <title>Genome sequence of the fusiform rust pathogen reveals effectors for host alternation and coevolution with pine.</title>
        <authorList>
            <consortium name="DOE Joint Genome Institute"/>
            <person name="Smith K."/>
            <person name="Pendleton A."/>
            <person name="Kubisiak T."/>
            <person name="Anderson C."/>
            <person name="Salamov A."/>
            <person name="Aerts A."/>
            <person name="Riley R."/>
            <person name="Clum A."/>
            <person name="Lindquist E."/>
            <person name="Ence D."/>
            <person name="Campbell M."/>
            <person name="Kronenberg Z."/>
            <person name="Feau N."/>
            <person name="Dhillon B."/>
            <person name="Hamelin R."/>
            <person name="Burleigh J."/>
            <person name="Smith J."/>
            <person name="Yandell M."/>
            <person name="Nelson C."/>
            <person name="Grigoriev I."/>
            <person name="Davis J."/>
        </authorList>
    </citation>
    <scope>NUCLEOTIDE SEQUENCE</scope>
    <source>
        <strain evidence="6">G11</strain>
    </source>
</reference>
<dbReference type="GO" id="GO:0005634">
    <property type="term" value="C:nucleus"/>
    <property type="evidence" value="ECO:0007669"/>
    <property type="project" value="TreeGrafter"/>
</dbReference>
<dbReference type="FunFam" id="3.40.50.300:FF:001494">
    <property type="entry name" value="Pachytene checkpoint component Pch2"/>
    <property type="match status" value="1"/>
</dbReference>
<dbReference type="PRINTS" id="PR00300">
    <property type="entry name" value="CLPPROTEASEA"/>
</dbReference>
<dbReference type="Proteomes" id="UP000886653">
    <property type="component" value="Unassembled WGS sequence"/>
</dbReference>
<dbReference type="InterPro" id="IPR027417">
    <property type="entry name" value="P-loop_NTPase"/>
</dbReference>
<gene>
    <name evidence="6" type="ORF">CROQUDRAFT_12138</name>
</gene>
<evidence type="ECO:0000313" key="6">
    <source>
        <dbReference type="EMBL" id="KAG0142909.1"/>
    </source>
</evidence>
<dbReference type="GO" id="GO:0005524">
    <property type="term" value="F:ATP binding"/>
    <property type="evidence" value="ECO:0007669"/>
    <property type="project" value="UniProtKB-KW"/>
</dbReference>
<dbReference type="Gene3D" id="3.40.50.300">
    <property type="entry name" value="P-loop containing nucleotide triphosphate hydrolases"/>
    <property type="match status" value="1"/>
</dbReference>
<dbReference type="GO" id="GO:0007131">
    <property type="term" value="P:reciprocal meiotic recombination"/>
    <property type="evidence" value="ECO:0007669"/>
    <property type="project" value="TreeGrafter"/>
</dbReference>
<accession>A0A9P6NEY0</accession>
<evidence type="ECO:0000256" key="3">
    <source>
        <dbReference type="ARBA" id="ARBA00022840"/>
    </source>
</evidence>
<name>A0A9P6NEY0_9BASI</name>
<sequence length="454" mass="50356">VEVRLRSGSTVLYDTVRESIGRYITDNFASLETHAPVSGWEEIKFIADEVDSVCCAESAHPLPLVPLQAVTLHIHIYELPLEGQDQMSVMCANPQEMSDGALGSNGDDDFEDGQEGDVAAMRLELPARRLEGIWESLIYEDGVKTRLLNYIYSSVVFAEQNVNQALIAWHRLLLLHGPPGTGKTSLCRALAQKISIRLSGMYQKTELVEINSHSLFSKWFSESGKLVQSLFTKIGQAADDPDTFVMVLIDEVESLAGSRSTGTSGNEPSDALRAVNALLTELDKLKHRRNVLVLTTSNITGSIDTYENQSIIDNAFLDRADIKQYIGLPPPEAIYWILRTCLCELVKAEIVRPRTLLDYKETLMIRDGLEDPIRRVRIGCVAAKKKADGAERSVKCSIKLLEIAERATGMSGRTLRRLPLLAHARTAVMKSGSKMLTMETYLNGMLMAVEDDKL</sequence>
<dbReference type="Pfam" id="PF00004">
    <property type="entry name" value="AAA"/>
    <property type="match status" value="1"/>
</dbReference>
<dbReference type="InterPro" id="IPR058249">
    <property type="entry name" value="Pch2_C"/>
</dbReference>
<dbReference type="InterPro" id="IPR003593">
    <property type="entry name" value="AAA+_ATPase"/>
</dbReference>
<dbReference type="GO" id="GO:0051598">
    <property type="term" value="P:meiotic recombination checkpoint signaling"/>
    <property type="evidence" value="ECO:0007669"/>
    <property type="project" value="TreeGrafter"/>
</dbReference>
<feature type="non-terminal residue" evidence="6">
    <location>
        <position position="1"/>
    </location>
</feature>
<evidence type="ECO:0000313" key="7">
    <source>
        <dbReference type="Proteomes" id="UP000886653"/>
    </source>
</evidence>
<evidence type="ECO:0000256" key="4">
    <source>
        <dbReference type="ARBA" id="ARBA00023254"/>
    </source>
</evidence>
<dbReference type="SUPFAM" id="SSF52540">
    <property type="entry name" value="P-loop containing nucleoside triphosphate hydrolases"/>
    <property type="match status" value="1"/>
</dbReference>
<dbReference type="AlphaFoldDB" id="A0A9P6NEY0"/>
<dbReference type="Pfam" id="PF23242">
    <property type="entry name" value="AAA_lid_TRIP13_C"/>
    <property type="match status" value="1"/>
</dbReference>
<comment type="caution">
    <text evidence="6">The sequence shown here is derived from an EMBL/GenBank/DDBJ whole genome shotgun (WGS) entry which is preliminary data.</text>
</comment>
<dbReference type="InterPro" id="IPR001270">
    <property type="entry name" value="ClpA/B"/>
</dbReference>
<protein>
    <recommendedName>
        <fullName evidence="5">AAA+ ATPase domain-containing protein</fullName>
    </recommendedName>
</protein>
<dbReference type="SMART" id="SM00382">
    <property type="entry name" value="AAA"/>
    <property type="match status" value="1"/>
</dbReference>
<dbReference type="GO" id="GO:0005694">
    <property type="term" value="C:chromosome"/>
    <property type="evidence" value="ECO:0007669"/>
    <property type="project" value="TreeGrafter"/>
</dbReference>
<dbReference type="InterPro" id="IPR003959">
    <property type="entry name" value="ATPase_AAA_core"/>
</dbReference>
<dbReference type="GO" id="GO:0016887">
    <property type="term" value="F:ATP hydrolysis activity"/>
    <property type="evidence" value="ECO:0007669"/>
    <property type="project" value="InterPro"/>
</dbReference>
<dbReference type="InterPro" id="IPR044539">
    <property type="entry name" value="Pch2-like"/>
</dbReference>
<evidence type="ECO:0000256" key="1">
    <source>
        <dbReference type="ARBA" id="ARBA00007271"/>
    </source>
</evidence>
<keyword evidence="2" id="KW-0547">Nucleotide-binding</keyword>
<keyword evidence="3" id="KW-0067">ATP-binding</keyword>
<proteinExistence type="inferred from homology"/>